<keyword evidence="5" id="KW-0547">Nucleotide-binding</keyword>
<dbReference type="PROSITE" id="PS50929">
    <property type="entry name" value="ABC_TM1F"/>
    <property type="match status" value="2"/>
</dbReference>
<dbReference type="OrthoDB" id="6500128at2759"/>
<dbReference type="CDD" id="cd18596">
    <property type="entry name" value="ABC_6TM_VMR1_D1_like"/>
    <property type="match status" value="1"/>
</dbReference>
<feature type="domain" description="ABC transmembrane type-1" evidence="12">
    <location>
        <begin position="257"/>
        <end position="552"/>
    </location>
</feature>
<organism evidence="13">
    <name type="scientific">Dichomitus squalens</name>
    <dbReference type="NCBI Taxonomy" id="114155"/>
    <lineage>
        <taxon>Eukaryota</taxon>
        <taxon>Fungi</taxon>
        <taxon>Dikarya</taxon>
        <taxon>Basidiomycota</taxon>
        <taxon>Agaricomycotina</taxon>
        <taxon>Agaricomycetes</taxon>
        <taxon>Polyporales</taxon>
        <taxon>Polyporaceae</taxon>
        <taxon>Dichomitus</taxon>
    </lineage>
</organism>
<evidence type="ECO:0000256" key="9">
    <source>
        <dbReference type="SAM" id="MobiDB-lite"/>
    </source>
</evidence>
<dbReference type="CDD" id="cd18604">
    <property type="entry name" value="ABC_6TM_VMR1_D2_like"/>
    <property type="match status" value="1"/>
</dbReference>
<feature type="compositionally biased region" description="Low complexity" evidence="9">
    <location>
        <begin position="850"/>
        <end position="860"/>
    </location>
</feature>
<keyword evidence="13" id="KW-0378">Hydrolase</keyword>
<dbReference type="FunFam" id="1.20.1560.10:FF:000013">
    <property type="entry name" value="ABC transporter C family member 2"/>
    <property type="match status" value="1"/>
</dbReference>
<feature type="compositionally biased region" description="Basic and acidic residues" evidence="9">
    <location>
        <begin position="17"/>
        <end position="32"/>
    </location>
</feature>
<gene>
    <name evidence="13" type="ORF">BD311DRAFT_811201</name>
</gene>
<dbReference type="SUPFAM" id="SSF52540">
    <property type="entry name" value="P-loop containing nucleoside triphosphate hydrolases"/>
    <property type="match status" value="2"/>
</dbReference>
<feature type="region of interest" description="Disordered" evidence="9">
    <location>
        <begin position="1"/>
        <end position="32"/>
    </location>
</feature>
<dbReference type="InterPro" id="IPR050173">
    <property type="entry name" value="ABC_transporter_C-like"/>
</dbReference>
<feature type="transmembrane region" description="Helical" evidence="10">
    <location>
        <begin position="925"/>
        <end position="945"/>
    </location>
</feature>
<evidence type="ECO:0000256" key="7">
    <source>
        <dbReference type="ARBA" id="ARBA00022989"/>
    </source>
</evidence>
<feature type="transmembrane region" description="Helical" evidence="10">
    <location>
        <begin position="78"/>
        <end position="98"/>
    </location>
</feature>
<feature type="domain" description="ABC transporter" evidence="11">
    <location>
        <begin position="597"/>
        <end position="833"/>
    </location>
</feature>
<dbReference type="PANTHER" id="PTHR24223">
    <property type="entry name" value="ATP-BINDING CASSETTE SUB-FAMILY C"/>
    <property type="match status" value="1"/>
</dbReference>
<dbReference type="InterPro" id="IPR011527">
    <property type="entry name" value="ABC1_TM_dom"/>
</dbReference>
<feature type="transmembrane region" description="Helical" evidence="10">
    <location>
        <begin position="146"/>
        <end position="165"/>
    </location>
</feature>
<dbReference type="GO" id="GO:0016887">
    <property type="term" value="F:ATP hydrolysis activity"/>
    <property type="evidence" value="ECO:0007669"/>
    <property type="project" value="InterPro"/>
</dbReference>
<comment type="subcellular location">
    <subcellularLocation>
        <location evidence="1">Membrane</location>
        <topology evidence="1">Multi-pass membrane protein</topology>
    </subcellularLocation>
</comment>
<feature type="transmembrane region" description="Helical" evidence="10">
    <location>
        <begin position="396"/>
        <end position="424"/>
    </location>
</feature>
<feature type="transmembrane region" description="Helical" evidence="10">
    <location>
        <begin position="884"/>
        <end position="905"/>
    </location>
</feature>
<dbReference type="Pfam" id="PF00005">
    <property type="entry name" value="ABC_tran"/>
    <property type="match status" value="2"/>
</dbReference>
<feature type="transmembrane region" description="Helical" evidence="10">
    <location>
        <begin position="1033"/>
        <end position="1060"/>
    </location>
</feature>
<evidence type="ECO:0000256" key="6">
    <source>
        <dbReference type="ARBA" id="ARBA00022840"/>
    </source>
</evidence>
<dbReference type="Pfam" id="PF00664">
    <property type="entry name" value="ABC_membrane"/>
    <property type="match status" value="3"/>
</dbReference>
<evidence type="ECO:0000259" key="12">
    <source>
        <dbReference type="PROSITE" id="PS50929"/>
    </source>
</evidence>
<keyword evidence="7 10" id="KW-1133">Transmembrane helix</keyword>
<evidence type="ECO:0000259" key="11">
    <source>
        <dbReference type="PROSITE" id="PS50893"/>
    </source>
</evidence>
<feature type="domain" description="ABC transporter" evidence="11">
    <location>
        <begin position="1224"/>
        <end position="1471"/>
    </location>
</feature>
<dbReference type="EMBL" id="ML143525">
    <property type="protein sequence ID" value="TBU22826.1"/>
    <property type="molecule type" value="Genomic_DNA"/>
</dbReference>
<dbReference type="GO" id="GO:0140359">
    <property type="term" value="F:ABC-type transporter activity"/>
    <property type="evidence" value="ECO:0007669"/>
    <property type="project" value="InterPro"/>
</dbReference>
<sequence length="1489" mass="165323">MDNPGGTGAERLPPESQPRDIHPFDRESRHSIESPSKTNAMFSIYDLVLTLDVLSLLVLFAVTIPVVPPHFPSRERRIYPWLFYGARIAAFALVLGMMCLPRRWRTRFSIPRNIILLAIWAVYAYRDIWPLATYDLTPIDGAEGNLLWAKIGLLTLAAIVLPLISPRHTDDLDARPEQRASIFSLVTYGWLDPLIWRAQHLKHLPFEELPPLAEYNSTDHLVETSYALVDPMRVSDDRSKSRDVAWGLARLFSPDLLVMGIMVILASASSFLTPLGLKHILSHVEQGSQNETFKPWFWILALLFGSMGVSMCMQYYHYVSTQVVARTQAILTQLMYDVALMMRPKATTNAKTAPGKPQDGKGAMPLVQNLVTTDLTNVTNASTFVLLVLFETPIHIVLSVVFLYSILGWSTFVGVAVMVALFPVPTELSKRTKGLQGAKARASDRRVTLVIQMLDMIRTIKFLAWEPEQAEKLGNARLEELRAIRKVNMMQIWIGAINVCIPLLIMLASYATFTLGMKRELSASIVFSSISLFEILRSQLGLIFFRIPILTNGKVSLERINRFLKETELLDRYTKKGGNVDHLTENGHSLETHTTDIGFRDAHFTWTEESAQDQPFTLKIDRELLFKKGGLNIIYGPTASGKTSLLVALLGEMHYRPQNGSSFVSLPVEEGVAYAAQESWVMAASVRDNILFGQPYDEDRYYHVIEACALDEDIDEFEYKDETLVGERGILLSGGQRARLTLARAVYSKAQILLLDDILSEIDNSTIQHIVRHVFRGDLLKGRTVILATNNVKAVLPIATWAVQLGHNGTVVDAGPPPQDLIASSATPSATPNGVHVKSSRADRKAGADQPVQQQQVAPEETQEGHVGWKPMSLLFGNMSKYPILFWIVLLSSLLLASVVINAQIWLLGYWASQYSDQPASRVSVVFYLAIYVALLIGSLLTDAVSRMVHLAGTLEASAKIHSKLANSILGATLRWLDYTPKSRVVARFTDDIGASKYPNYCFVRVTSVNHPLVDGQISNFLLKLLELSTSMLVRLVLVLVVAPIFTVAVLLFGIISGIYARAYMKAQLPVKREQSKTRAPLIGHLNSTVASLVSIRAYGVQKTFQNDMHDRIDRWTRASNTFYNLNRWVIVRADLVGTIFTVSLATYLTYFTKLNASNIGFSLNMAIAFSSKVFEFVRTLNTFEVSGNSLERIQQYLVIEQEDMSEPDAFPQAEGDWPTDGSLDVEDLSAWYTLDGPEILKRVTFSIKSGELIGIVGRTGSGKSTLTLALLRCIPTNIRTSSSPEATGDVVYSGKSIGMVGLTTLRKKITIIPQIPELFQGTIRQNLDPFGKYRDAELGSALLGAQGIENAQETVTDTLTLDTQVSSGGKNLSAGQRQIVALARAIVRKSKLLVMDEATSSVDNESNAKIQLALRKQLDHKVTVITVAHRLSTIKDYDKVLVLDAGSVVEFDSPINLLRKENGRFRELVDQASAEERQLIRAAVGLVT</sequence>
<dbReference type="CDD" id="cd03250">
    <property type="entry name" value="ABCC_MRP_domain1"/>
    <property type="match status" value="1"/>
</dbReference>
<evidence type="ECO:0000256" key="5">
    <source>
        <dbReference type="ARBA" id="ARBA00022741"/>
    </source>
</evidence>
<feature type="transmembrane region" description="Helical" evidence="10">
    <location>
        <begin position="366"/>
        <end position="390"/>
    </location>
</feature>
<evidence type="ECO:0000256" key="10">
    <source>
        <dbReference type="SAM" id="Phobius"/>
    </source>
</evidence>
<evidence type="ECO:0000256" key="1">
    <source>
        <dbReference type="ARBA" id="ARBA00004141"/>
    </source>
</evidence>
<keyword evidence="2" id="KW-0813">Transport</keyword>
<dbReference type="Proteomes" id="UP000292957">
    <property type="component" value="Unassembled WGS sequence"/>
</dbReference>
<accession>A0A4Q9MAR5</accession>
<feature type="transmembrane region" description="Helical" evidence="10">
    <location>
        <begin position="492"/>
        <end position="513"/>
    </location>
</feature>
<evidence type="ECO:0000256" key="8">
    <source>
        <dbReference type="ARBA" id="ARBA00023136"/>
    </source>
</evidence>
<dbReference type="CDD" id="cd03244">
    <property type="entry name" value="ABCC_MRP_domain2"/>
    <property type="match status" value="1"/>
</dbReference>
<dbReference type="FunFam" id="3.40.50.300:FF:000838">
    <property type="entry name" value="ABC multidrug transporter (Eurofung)"/>
    <property type="match status" value="1"/>
</dbReference>
<dbReference type="Gene3D" id="1.20.1560.10">
    <property type="entry name" value="ABC transporter type 1, transmembrane domain"/>
    <property type="match status" value="2"/>
</dbReference>
<dbReference type="GO" id="GO:0005524">
    <property type="term" value="F:ATP binding"/>
    <property type="evidence" value="ECO:0007669"/>
    <property type="project" value="UniProtKB-KW"/>
</dbReference>
<evidence type="ECO:0000313" key="13">
    <source>
        <dbReference type="EMBL" id="TBU22826.1"/>
    </source>
</evidence>
<dbReference type="PANTHER" id="PTHR24223:SF356">
    <property type="entry name" value="ATP-BINDING CASSETTE TRANSPORTER ABC4"/>
    <property type="match status" value="1"/>
</dbReference>
<dbReference type="InterPro" id="IPR036640">
    <property type="entry name" value="ABC1_TM_sf"/>
</dbReference>
<keyword evidence="8 10" id="KW-0472">Membrane</keyword>
<dbReference type="SUPFAM" id="SSF90123">
    <property type="entry name" value="ABC transporter transmembrane region"/>
    <property type="match status" value="2"/>
</dbReference>
<feature type="compositionally biased region" description="Polar residues" evidence="9">
    <location>
        <begin position="822"/>
        <end position="832"/>
    </location>
</feature>
<proteinExistence type="predicted"/>
<feature type="transmembrane region" description="Helical" evidence="10">
    <location>
        <begin position="110"/>
        <end position="126"/>
    </location>
</feature>
<keyword evidence="4" id="KW-0677">Repeat</keyword>
<dbReference type="SMART" id="SM00382">
    <property type="entry name" value="AAA"/>
    <property type="match status" value="2"/>
</dbReference>
<protein>
    <submittedName>
        <fullName evidence="13">P-loop containing nucleoside triphosphate hydrolase protein</fullName>
    </submittedName>
</protein>
<dbReference type="PROSITE" id="PS50893">
    <property type="entry name" value="ABC_TRANSPORTER_2"/>
    <property type="match status" value="2"/>
</dbReference>
<feature type="transmembrane region" description="Helical" evidence="10">
    <location>
        <begin position="44"/>
        <end position="66"/>
    </location>
</feature>
<evidence type="ECO:0000256" key="2">
    <source>
        <dbReference type="ARBA" id="ARBA00022448"/>
    </source>
</evidence>
<feature type="region of interest" description="Disordered" evidence="9">
    <location>
        <begin position="821"/>
        <end position="863"/>
    </location>
</feature>
<dbReference type="Gene3D" id="3.40.50.300">
    <property type="entry name" value="P-loop containing nucleotide triphosphate hydrolases"/>
    <property type="match status" value="2"/>
</dbReference>
<dbReference type="InterPro" id="IPR003593">
    <property type="entry name" value="AAA+_ATPase"/>
</dbReference>
<dbReference type="InterPro" id="IPR003439">
    <property type="entry name" value="ABC_transporter-like_ATP-bd"/>
</dbReference>
<reference evidence="13" key="1">
    <citation type="submission" date="2019-01" db="EMBL/GenBank/DDBJ databases">
        <title>Draft genome sequences of three monokaryotic isolates of the white-rot basidiomycete fungus Dichomitus squalens.</title>
        <authorList>
            <consortium name="DOE Joint Genome Institute"/>
            <person name="Lopez S.C."/>
            <person name="Andreopoulos B."/>
            <person name="Pangilinan J."/>
            <person name="Lipzen A."/>
            <person name="Riley R."/>
            <person name="Ahrendt S."/>
            <person name="Ng V."/>
            <person name="Barry K."/>
            <person name="Daum C."/>
            <person name="Grigoriev I.V."/>
            <person name="Hilden K.S."/>
            <person name="Makela M.R."/>
            <person name="de Vries R.P."/>
        </authorList>
    </citation>
    <scope>NUCLEOTIDE SEQUENCE [LARGE SCALE GENOMIC DNA]</scope>
    <source>
        <strain evidence="13">OM18370.1</strain>
    </source>
</reference>
<dbReference type="PROSITE" id="PS00211">
    <property type="entry name" value="ABC_TRANSPORTER_1"/>
    <property type="match status" value="1"/>
</dbReference>
<feature type="domain" description="ABC transmembrane type-1" evidence="12">
    <location>
        <begin position="888"/>
        <end position="1185"/>
    </location>
</feature>
<name>A0A4Q9MAR5_9APHY</name>
<dbReference type="GO" id="GO:0016020">
    <property type="term" value="C:membrane"/>
    <property type="evidence" value="ECO:0007669"/>
    <property type="project" value="UniProtKB-SubCell"/>
</dbReference>
<dbReference type="InterPro" id="IPR017871">
    <property type="entry name" value="ABC_transporter-like_CS"/>
</dbReference>
<feature type="transmembrane region" description="Helical" evidence="10">
    <location>
        <begin position="256"/>
        <end position="276"/>
    </location>
</feature>
<dbReference type="InterPro" id="IPR027417">
    <property type="entry name" value="P-loop_NTPase"/>
</dbReference>
<evidence type="ECO:0000256" key="3">
    <source>
        <dbReference type="ARBA" id="ARBA00022692"/>
    </source>
</evidence>
<evidence type="ECO:0000256" key="4">
    <source>
        <dbReference type="ARBA" id="ARBA00022737"/>
    </source>
</evidence>
<keyword evidence="6" id="KW-0067">ATP-binding</keyword>
<feature type="transmembrane region" description="Helical" evidence="10">
    <location>
        <begin position="296"/>
        <end position="316"/>
    </location>
</feature>
<keyword evidence="3 10" id="KW-0812">Transmembrane</keyword>